<dbReference type="InterPro" id="IPR024961">
    <property type="entry name" value="T2SS_GspC_N"/>
</dbReference>
<evidence type="ECO:0000256" key="2">
    <source>
        <dbReference type="ARBA" id="ARBA00022448"/>
    </source>
</evidence>
<dbReference type="GO" id="GO:0015031">
    <property type="term" value="P:protein transport"/>
    <property type="evidence" value="ECO:0007669"/>
    <property type="project" value="UniProtKB-KW"/>
</dbReference>
<dbReference type="Gene3D" id="2.30.30.830">
    <property type="match status" value="1"/>
</dbReference>
<evidence type="ECO:0000256" key="5">
    <source>
        <dbReference type="ARBA" id="ARBA00022692"/>
    </source>
</evidence>
<evidence type="ECO:0000256" key="4">
    <source>
        <dbReference type="ARBA" id="ARBA00022519"/>
    </source>
</evidence>
<evidence type="ECO:0000256" key="1">
    <source>
        <dbReference type="ARBA" id="ARBA00004533"/>
    </source>
</evidence>
<keyword evidence="8 9" id="KW-0472">Membrane</keyword>
<comment type="subcellular location">
    <subcellularLocation>
        <location evidence="1">Cell inner membrane</location>
    </subcellularLocation>
</comment>
<keyword evidence="3" id="KW-1003">Cell membrane</keyword>
<proteinExistence type="predicted"/>
<dbReference type="GO" id="GO:0005886">
    <property type="term" value="C:plasma membrane"/>
    <property type="evidence" value="ECO:0007669"/>
    <property type="project" value="UniProtKB-SubCell"/>
</dbReference>
<keyword evidence="6" id="KW-0653">Protein transport</keyword>
<keyword evidence="5 9" id="KW-0812">Transmembrane</keyword>
<evidence type="ECO:0000256" key="7">
    <source>
        <dbReference type="ARBA" id="ARBA00022989"/>
    </source>
</evidence>
<evidence type="ECO:0000313" key="11">
    <source>
        <dbReference type="EMBL" id="SIR04118.1"/>
    </source>
</evidence>
<keyword evidence="4" id="KW-0997">Cell inner membrane</keyword>
<evidence type="ECO:0000256" key="3">
    <source>
        <dbReference type="ARBA" id="ARBA00022475"/>
    </source>
</evidence>
<evidence type="ECO:0000259" key="10">
    <source>
        <dbReference type="Pfam" id="PF11356"/>
    </source>
</evidence>
<accession>A0A1N6XP44</accession>
<evidence type="ECO:0000256" key="8">
    <source>
        <dbReference type="ARBA" id="ARBA00023136"/>
    </source>
</evidence>
<gene>
    <name evidence="11" type="ORF">SAMN05878282_1143</name>
</gene>
<dbReference type="AlphaFoldDB" id="A0A1N6XP44"/>
<dbReference type="Proteomes" id="UP000185841">
    <property type="component" value="Unassembled WGS sequence"/>
</dbReference>
<sequence>MDLRISCMQDKARRLLRQPLAMPVAVGAVSLLILIGSARQYHQWQALMVKQDATSTPATASPAPQVINQARIATLFGAPAAPRAAPPQMTNLSLKLVGSFVDIAHQHSAALIQADGKPARRVMVGQYVVSGVRLAAVSADHILLERNGATERLSFPRTVEFEAADGRANQGAGYTPLKTSHLSQLTGISNKKTQHKAQLLRQEIKRQHRNNQISM</sequence>
<dbReference type="Pfam" id="PF11356">
    <property type="entry name" value="T2SSC"/>
    <property type="match status" value="1"/>
</dbReference>
<keyword evidence="7 9" id="KW-1133">Transmembrane helix</keyword>
<name>A0A1N6XP44_AQUAC</name>
<evidence type="ECO:0000256" key="9">
    <source>
        <dbReference type="SAM" id="Phobius"/>
    </source>
</evidence>
<protein>
    <submittedName>
        <fullName evidence="11">Type IV pilus biogenesis</fullName>
    </submittedName>
</protein>
<feature type="domain" description="Type II secretion system protein GspC N-terminal" evidence="10">
    <location>
        <begin position="41"/>
        <end position="155"/>
    </location>
</feature>
<organism evidence="11 12">
    <name type="scientific">Aquipseudomonas alcaligenes</name>
    <name type="common">Pseudomonas alcaligenes</name>
    <dbReference type="NCBI Taxonomy" id="43263"/>
    <lineage>
        <taxon>Bacteria</taxon>
        <taxon>Pseudomonadati</taxon>
        <taxon>Pseudomonadota</taxon>
        <taxon>Gammaproteobacteria</taxon>
        <taxon>Pseudomonadales</taxon>
        <taxon>Pseudomonadaceae</taxon>
        <taxon>Aquipseudomonas</taxon>
    </lineage>
</organism>
<evidence type="ECO:0000256" key="6">
    <source>
        <dbReference type="ARBA" id="ARBA00022927"/>
    </source>
</evidence>
<feature type="transmembrane region" description="Helical" evidence="9">
    <location>
        <begin position="20"/>
        <end position="38"/>
    </location>
</feature>
<dbReference type="EMBL" id="FTMP01000014">
    <property type="protein sequence ID" value="SIR04118.1"/>
    <property type="molecule type" value="Genomic_DNA"/>
</dbReference>
<keyword evidence="2" id="KW-0813">Transport</keyword>
<evidence type="ECO:0000313" key="12">
    <source>
        <dbReference type="Proteomes" id="UP000185841"/>
    </source>
</evidence>
<reference evidence="11 12" key="1">
    <citation type="submission" date="2017-01" db="EMBL/GenBank/DDBJ databases">
        <authorList>
            <person name="Mah S.A."/>
            <person name="Swanson W.J."/>
            <person name="Moy G.W."/>
            <person name="Vacquier V.D."/>
        </authorList>
    </citation>
    <scope>NUCLEOTIDE SEQUENCE [LARGE SCALE GENOMIC DNA]</scope>
    <source>
        <strain evidence="11 12">RU36E</strain>
    </source>
</reference>